<feature type="compositionally biased region" description="Basic and acidic residues" evidence="1">
    <location>
        <begin position="47"/>
        <end position="69"/>
    </location>
</feature>
<gene>
    <name evidence="2" type="ORF">HJG60_008331</name>
</gene>
<dbReference type="Proteomes" id="UP000664940">
    <property type="component" value="Unassembled WGS sequence"/>
</dbReference>
<reference evidence="2 3" key="1">
    <citation type="journal article" date="2020" name="Nature">
        <title>Six reference-quality genomes reveal evolution of bat adaptations.</title>
        <authorList>
            <person name="Jebb D."/>
            <person name="Huang Z."/>
            <person name="Pippel M."/>
            <person name="Hughes G.M."/>
            <person name="Lavrichenko K."/>
            <person name="Devanna P."/>
            <person name="Winkler S."/>
            <person name="Jermiin L.S."/>
            <person name="Skirmuntt E.C."/>
            <person name="Katzourakis A."/>
            <person name="Burkitt-Gray L."/>
            <person name="Ray D.A."/>
            <person name="Sullivan K.A.M."/>
            <person name="Roscito J.G."/>
            <person name="Kirilenko B.M."/>
            <person name="Davalos L.M."/>
            <person name="Corthals A.P."/>
            <person name="Power M.L."/>
            <person name="Jones G."/>
            <person name="Ransome R.D."/>
            <person name="Dechmann D.K.N."/>
            <person name="Locatelli A.G."/>
            <person name="Puechmaille S.J."/>
            <person name="Fedrigo O."/>
            <person name="Jarvis E.D."/>
            <person name="Hiller M."/>
            <person name="Vernes S.C."/>
            <person name="Myers E.W."/>
            <person name="Teeling E.C."/>
        </authorList>
    </citation>
    <scope>NUCLEOTIDE SEQUENCE [LARGE SCALE GENOMIC DNA]</scope>
    <source>
        <strain evidence="2">Bat1K_MPI-CBG_1</strain>
    </source>
</reference>
<dbReference type="AlphaFoldDB" id="A0A833Z8Y4"/>
<evidence type="ECO:0000313" key="3">
    <source>
        <dbReference type="Proteomes" id="UP000664940"/>
    </source>
</evidence>
<comment type="caution">
    <text evidence="2">The sequence shown here is derived from an EMBL/GenBank/DDBJ whole genome shotgun (WGS) entry which is preliminary data.</text>
</comment>
<proteinExistence type="predicted"/>
<accession>A0A833Z8Y4</accession>
<feature type="region of interest" description="Disordered" evidence="1">
    <location>
        <begin position="1"/>
        <end position="30"/>
    </location>
</feature>
<dbReference type="EMBL" id="JABVXQ010000010">
    <property type="protein sequence ID" value="KAF6088508.1"/>
    <property type="molecule type" value="Genomic_DNA"/>
</dbReference>
<name>A0A833Z8Y4_9CHIR</name>
<protein>
    <submittedName>
        <fullName evidence="2">Uncharacterized protein</fullName>
    </submittedName>
</protein>
<feature type="region of interest" description="Disordered" evidence="1">
    <location>
        <begin position="44"/>
        <end position="99"/>
    </location>
</feature>
<evidence type="ECO:0000313" key="2">
    <source>
        <dbReference type="EMBL" id="KAF6088508.1"/>
    </source>
</evidence>
<organism evidence="2 3">
    <name type="scientific">Phyllostomus discolor</name>
    <name type="common">pale spear-nosed bat</name>
    <dbReference type="NCBI Taxonomy" id="89673"/>
    <lineage>
        <taxon>Eukaryota</taxon>
        <taxon>Metazoa</taxon>
        <taxon>Chordata</taxon>
        <taxon>Craniata</taxon>
        <taxon>Vertebrata</taxon>
        <taxon>Euteleostomi</taxon>
        <taxon>Mammalia</taxon>
        <taxon>Eutheria</taxon>
        <taxon>Laurasiatheria</taxon>
        <taxon>Chiroptera</taxon>
        <taxon>Yangochiroptera</taxon>
        <taxon>Phyllostomidae</taxon>
        <taxon>Phyllostominae</taxon>
        <taxon>Phyllostomus</taxon>
    </lineage>
</organism>
<sequence>MKPVNTLCASGQPREESGRTSAAVSRSCAAEADAARQVSLRCWCPPRRAEGSPHPRERAQRTRAREPRLPWHLRKGARNLTRDPRPPRSPPLDSDTQWLRTWRLSQVSPQRSGRTQQPVRESSCVTFGRRTPSWHRWPSALAWGHGSSREANLTSKVSLKAGRKCLSLIRGPSQHTTTMGTELGWYFQRLL</sequence>
<evidence type="ECO:0000256" key="1">
    <source>
        <dbReference type="SAM" id="MobiDB-lite"/>
    </source>
</evidence>